<dbReference type="EMBL" id="HG996469">
    <property type="protein sequence ID" value="CAG1842444.1"/>
    <property type="molecule type" value="Genomic_DNA"/>
</dbReference>
<gene>
    <name evidence="1" type="ORF">GSMUA_122390.1</name>
</gene>
<reference evidence="1" key="1">
    <citation type="submission" date="2021-03" db="EMBL/GenBank/DDBJ databases">
        <authorList>
            <consortium name="Genoscope - CEA"/>
            <person name="William W."/>
        </authorList>
    </citation>
    <scope>NUCLEOTIDE SEQUENCE</scope>
    <source>
        <strain evidence="1">Doubled-haploid Pahang</strain>
    </source>
</reference>
<evidence type="ECO:0000313" key="1">
    <source>
        <dbReference type="EMBL" id="CAG1842444.1"/>
    </source>
</evidence>
<dbReference type="AlphaFoldDB" id="A0A804INV0"/>
<evidence type="ECO:0000313" key="3">
    <source>
        <dbReference type="Proteomes" id="UP000012960"/>
    </source>
</evidence>
<reference evidence="2" key="2">
    <citation type="submission" date="2021-05" db="UniProtKB">
        <authorList>
            <consortium name="EnsemblPlants"/>
        </authorList>
    </citation>
    <scope>IDENTIFICATION</scope>
    <source>
        <strain evidence="2">subsp. malaccensis</strain>
    </source>
</reference>
<evidence type="ECO:0000313" key="2">
    <source>
        <dbReference type="EnsemblPlants" id="Ma04_p12150.1"/>
    </source>
</evidence>
<name>A0A804INV0_MUSAM</name>
<sequence length="83" mass="9754">MVKVNGHDPWQRYLEPPKDKATRSYCMPISIALLFPLDRVNTRPNCIPTSIDRLCHICACENFRKKIYLLNYSHEGTPWQVSY</sequence>
<accession>A0A804INV0</accession>
<proteinExistence type="predicted"/>
<dbReference type="Proteomes" id="UP000012960">
    <property type="component" value="Unplaced"/>
</dbReference>
<organism evidence="2 3">
    <name type="scientific">Musa acuminata subsp. malaccensis</name>
    <name type="common">Wild banana</name>
    <name type="synonym">Musa malaccensis</name>
    <dbReference type="NCBI Taxonomy" id="214687"/>
    <lineage>
        <taxon>Eukaryota</taxon>
        <taxon>Viridiplantae</taxon>
        <taxon>Streptophyta</taxon>
        <taxon>Embryophyta</taxon>
        <taxon>Tracheophyta</taxon>
        <taxon>Spermatophyta</taxon>
        <taxon>Magnoliopsida</taxon>
        <taxon>Liliopsida</taxon>
        <taxon>Zingiberales</taxon>
        <taxon>Musaceae</taxon>
        <taxon>Musa</taxon>
    </lineage>
</organism>
<dbReference type="Gramene" id="Ma04_t12150.1">
    <property type="protein sequence ID" value="Ma04_p12150.1"/>
    <property type="gene ID" value="Ma04_g12150"/>
</dbReference>
<dbReference type="InParanoid" id="A0A804INV0"/>
<keyword evidence="3" id="KW-1185">Reference proteome</keyword>
<dbReference type="EnsemblPlants" id="Ma04_t12150.1">
    <property type="protein sequence ID" value="Ma04_p12150.1"/>
    <property type="gene ID" value="Ma04_g12150"/>
</dbReference>
<protein>
    <submittedName>
        <fullName evidence="1">(wild Malaysian banana) hypothetical protein</fullName>
    </submittedName>
</protein>